<evidence type="ECO:0000313" key="2">
    <source>
        <dbReference type="Proteomes" id="UP000189940"/>
    </source>
</evidence>
<sequence length="101" mass="11538">MQRKSVSDPRHKPAKKIKMFRQGVRERFLSEEEIGHRVPATTQRYPDVATALESIEATAYRTNQALSGVSSSISNDLASGLTNIRWARSRYPMGFPIRLYR</sequence>
<proteinExistence type="predicted"/>
<dbReference type="Proteomes" id="UP000189940">
    <property type="component" value="Unassembled WGS sequence"/>
</dbReference>
<protein>
    <submittedName>
        <fullName evidence="1">Uncharacterized protein</fullName>
    </submittedName>
</protein>
<reference evidence="1 2" key="1">
    <citation type="submission" date="2017-02" db="EMBL/GenBank/DDBJ databases">
        <title>Genome sequence of the nitrite-oxidizing bacterium Nitrobacter vulgaris strain Ab1.</title>
        <authorList>
            <person name="Mellbye B.L."/>
            <person name="Davis E.W."/>
            <person name="Spieck E."/>
            <person name="Chang J.H."/>
            <person name="Bottomley P.J."/>
            <person name="Sayavedra-Soto L.A."/>
        </authorList>
    </citation>
    <scope>NUCLEOTIDE SEQUENCE [LARGE SCALE GENOMIC DNA]</scope>
    <source>
        <strain evidence="1 2">Ab1</strain>
    </source>
</reference>
<accession>A0A1V4HZB6</accession>
<gene>
    <name evidence="1" type="ORF">B2M20_08145</name>
</gene>
<evidence type="ECO:0000313" key="1">
    <source>
        <dbReference type="EMBL" id="OPH83244.1"/>
    </source>
</evidence>
<comment type="caution">
    <text evidence="1">The sequence shown here is derived from an EMBL/GenBank/DDBJ whole genome shotgun (WGS) entry which is preliminary data.</text>
</comment>
<dbReference type="EMBL" id="MWPQ01000036">
    <property type="protein sequence ID" value="OPH83244.1"/>
    <property type="molecule type" value="Genomic_DNA"/>
</dbReference>
<organism evidence="1 2">
    <name type="scientific">Nitrobacter vulgaris</name>
    <dbReference type="NCBI Taxonomy" id="29421"/>
    <lineage>
        <taxon>Bacteria</taxon>
        <taxon>Pseudomonadati</taxon>
        <taxon>Pseudomonadota</taxon>
        <taxon>Alphaproteobacteria</taxon>
        <taxon>Hyphomicrobiales</taxon>
        <taxon>Nitrobacteraceae</taxon>
        <taxon>Nitrobacter</taxon>
    </lineage>
</organism>
<name>A0A1V4HZB6_NITVU</name>
<dbReference type="AlphaFoldDB" id="A0A1V4HZB6"/>
<keyword evidence="2" id="KW-1185">Reference proteome</keyword>